<keyword evidence="1" id="KW-0378">Hydrolase</keyword>
<dbReference type="GO" id="GO:0005829">
    <property type="term" value="C:cytosol"/>
    <property type="evidence" value="ECO:0007669"/>
    <property type="project" value="TreeGrafter"/>
</dbReference>
<gene>
    <name evidence="4" type="ORF">SAMN05421736_101295</name>
</gene>
<keyword evidence="5" id="KW-1185">Reference proteome</keyword>
<reference evidence="5" key="1">
    <citation type="submission" date="2016-10" db="EMBL/GenBank/DDBJ databases">
        <authorList>
            <person name="Varghese N."/>
            <person name="Submissions S."/>
        </authorList>
    </citation>
    <scope>NUCLEOTIDE SEQUENCE [LARGE SCALE GENOMIC DNA]</scope>
    <source>
        <strain evidence="5">SP</strain>
    </source>
</reference>
<dbReference type="InterPro" id="IPR036452">
    <property type="entry name" value="Ribo_hydro-like"/>
</dbReference>
<sequence>MKKVIIDVDTGIDDALAIAYAIRSEALDILGITTCFGNVSVEEATRNTLQVLEVLQAADIPVVPGYAKPLERDHLKGKALHVHGENGLGNVELPVPESRARTIAAEDFILDNLRSFPKQVTYIALGSLTNLAAAIQKDPAIIELVDKVVVMGGAVRVPGNVKPHAEANIYTDPEAADFVFQSGIPLTLVGLDVTLKTLLTPEDVKVWEELDTPHSRFLADISKFYIDFYMRENGLAGCGLHDPLAVGVAIDQEFVKTEPLYVRVDLGEEIGKTYEVGRGEEQSLIDVALEVDAEKFKDHFMQMIVHGPGV</sequence>
<dbReference type="InterPro" id="IPR001910">
    <property type="entry name" value="Inosine/uridine_hydrolase_dom"/>
</dbReference>
<dbReference type="Gene3D" id="3.90.245.10">
    <property type="entry name" value="Ribonucleoside hydrolase-like"/>
    <property type="match status" value="1"/>
</dbReference>
<keyword evidence="2" id="KW-0326">Glycosidase</keyword>
<dbReference type="Proteomes" id="UP000198935">
    <property type="component" value="Unassembled WGS sequence"/>
</dbReference>
<evidence type="ECO:0000313" key="5">
    <source>
        <dbReference type="Proteomes" id="UP000198935"/>
    </source>
</evidence>
<dbReference type="GO" id="GO:0008477">
    <property type="term" value="F:purine nucleosidase activity"/>
    <property type="evidence" value="ECO:0007669"/>
    <property type="project" value="TreeGrafter"/>
</dbReference>
<dbReference type="EMBL" id="FNPI01000001">
    <property type="protein sequence ID" value="SDY07170.1"/>
    <property type="molecule type" value="Genomic_DNA"/>
</dbReference>
<dbReference type="OrthoDB" id="9797882at2"/>
<feature type="domain" description="Inosine/uridine-preferring nucleoside hydrolase" evidence="3">
    <location>
        <begin position="4"/>
        <end position="298"/>
    </location>
</feature>
<dbReference type="InterPro" id="IPR023186">
    <property type="entry name" value="IUNH"/>
</dbReference>
<dbReference type="STRING" id="1503961.SAMN05421736_101295"/>
<evidence type="ECO:0000313" key="4">
    <source>
        <dbReference type="EMBL" id="SDY07170.1"/>
    </source>
</evidence>
<name>A0A1H3GVV8_9BACI</name>
<evidence type="ECO:0000256" key="1">
    <source>
        <dbReference type="ARBA" id="ARBA00022801"/>
    </source>
</evidence>
<evidence type="ECO:0000256" key="2">
    <source>
        <dbReference type="ARBA" id="ARBA00023295"/>
    </source>
</evidence>
<accession>A0A1H3GVV8</accession>
<dbReference type="CDD" id="cd02650">
    <property type="entry name" value="nuc_hydro_CaPnhB"/>
    <property type="match status" value="1"/>
</dbReference>
<evidence type="ECO:0000259" key="3">
    <source>
        <dbReference type="Pfam" id="PF01156"/>
    </source>
</evidence>
<dbReference type="AlphaFoldDB" id="A0A1H3GVV8"/>
<dbReference type="SUPFAM" id="SSF53590">
    <property type="entry name" value="Nucleoside hydrolase"/>
    <property type="match status" value="1"/>
</dbReference>
<dbReference type="PANTHER" id="PTHR12304">
    <property type="entry name" value="INOSINE-URIDINE PREFERRING NUCLEOSIDE HYDROLASE"/>
    <property type="match status" value="1"/>
</dbReference>
<protein>
    <submittedName>
        <fullName evidence="4">Purine nucleosidase</fullName>
    </submittedName>
</protein>
<organism evidence="4 5">
    <name type="scientific">Evansella caseinilytica</name>
    <dbReference type="NCBI Taxonomy" id="1503961"/>
    <lineage>
        <taxon>Bacteria</taxon>
        <taxon>Bacillati</taxon>
        <taxon>Bacillota</taxon>
        <taxon>Bacilli</taxon>
        <taxon>Bacillales</taxon>
        <taxon>Bacillaceae</taxon>
        <taxon>Evansella</taxon>
    </lineage>
</organism>
<dbReference type="PANTHER" id="PTHR12304:SF4">
    <property type="entry name" value="URIDINE NUCLEOSIDASE"/>
    <property type="match status" value="1"/>
</dbReference>
<dbReference type="Pfam" id="PF01156">
    <property type="entry name" value="IU_nuc_hydro"/>
    <property type="match status" value="1"/>
</dbReference>
<dbReference type="GO" id="GO:0006152">
    <property type="term" value="P:purine nucleoside catabolic process"/>
    <property type="evidence" value="ECO:0007669"/>
    <property type="project" value="TreeGrafter"/>
</dbReference>
<proteinExistence type="predicted"/>